<feature type="transmembrane region" description="Helical" evidence="1">
    <location>
        <begin position="261"/>
        <end position="278"/>
    </location>
</feature>
<dbReference type="KEGG" id="phon:BH719_06345"/>
<feature type="transmembrane region" description="Helical" evidence="1">
    <location>
        <begin position="66"/>
        <end position="85"/>
    </location>
</feature>
<keyword evidence="1" id="KW-0472">Membrane</keyword>
<gene>
    <name evidence="2" type="ORF">BH719_06345</name>
</gene>
<feature type="transmembrane region" description="Helical" evidence="1">
    <location>
        <begin position="290"/>
        <end position="313"/>
    </location>
</feature>
<accession>A0A1D8B2Y7</accession>
<organism evidence="2 3">
    <name type="scientific">Pauljensenia hongkongensis</name>
    <dbReference type="NCBI Taxonomy" id="178339"/>
    <lineage>
        <taxon>Bacteria</taxon>
        <taxon>Bacillati</taxon>
        <taxon>Actinomycetota</taxon>
        <taxon>Actinomycetes</taxon>
        <taxon>Actinomycetales</taxon>
        <taxon>Actinomycetaceae</taxon>
        <taxon>Pauljensenia</taxon>
    </lineage>
</organism>
<dbReference type="STRING" id="178339.BH719_06345"/>
<feature type="transmembrane region" description="Helical" evidence="1">
    <location>
        <begin position="5"/>
        <end position="20"/>
    </location>
</feature>
<name>A0A1D8B2Y7_9ACTO</name>
<protein>
    <submittedName>
        <fullName evidence="2">C4-dicarboxylate ABC transporter</fullName>
    </submittedName>
</protein>
<feature type="transmembrane region" description="Helical" evidence="1">
    <location>
        <begin position="362"/>
        <end position="383"/>
    </location>
</feature>
<keyword evidence="1" id="KW-1133">Transmembrane helix</keyword>
<feature type="transmembrane region" description="Helical" evidence="1">
    <location>
        <begin position="106"/>
        <end position="124"/>
    </location>
</feature>
<dbReference type="Proteomes" id="UP000095214">
    <property type="component" value="Chromosome"/>
</dbReference>
<feature type="transmembrane region" description="Helical" evidence="1">
    <location>
        <begin position="417"/>
        <end position="436"/>
    </location>
</feature>
<dbReference type="RefSeq" id="WP_009743984.1">
    <property type="nucleotide sequence ID" value="NZ_CP017298.1"/>
</dbReference>
<feature type="transmembrane region" description="Helical" evidence="1">
    <location>
        <begin position="130"/>
        <end position="156"/>
    </location>
</feature>
<evidence type="ECO:0000313" key="3">
    <source>
        <dbReference type="Proteomes" id="UP000095214"/>
    </source>
</evidence>
<reference evidence="2 3" key="1">
    <citation type="submission" date="2016-09" db="EMBL/GenBank/DDBJ databases">
        <title>Complete genome sequence of Actinomyces hongkongensis HKU8.</title>
        <authorList>
            <person name="Gao Y.-X."/>
            <person name="Zhou Y.-Y."/>
            <person name="Xie Y."/>
            <person name="Wang M."/>
            <person name="Wang S.-J."/>
            <person name="Shen S.-G."/>
        </authorList>
    </citation>
    <scope>NUCLEOTIDE SEQUENCE [LARGE SCALE GENOMIC DNA]</scope>
    <source>
        <strain evidence="2 3">HKU8</strain>
    </source>
</reference>
<keyword evidence="3" id="KW-1185">Reference proteome</keyword>
<keyword evidence="1" id="KW-0812">Transmembrane</keyword>
<dbReference type="EMBL" id="CP017298">
    <property type="protein sequence ID" value="AOS47511.1"/>
    <property type="molecule type" value="Genomic_DNA"/>
</dbReference>
<evidence type="ECO:0000313" key="2">
    <source>
        <dbReference type="EMBL" id="AOS47511.1"/>
    </source>
</evidence>
<feature type="transmembrane region" description="Helical" evidence="1">
    <location>
        <begin position="27"/>
        <end position="46"/>
    </location>
</feature>
<feature type="transmembrane region" description="Helical" evidence="1">
    <location>
        <begin position="189"/>
        <end position="208"/>
    </location>
</feature>
<feature type="transmembrane region" description="Helical" evidence="1">
    <location>
        <begin position="325"/>
        <end position="350"/>
    </location>
</feature>
<proteinExistence type="predicted"/>
<evidence type="ECO:0000256" key="1">
    <source>
        <dbReference type="SAM" id="Phobius"/>
    </source>
</evidence>
<dbReference type="OrthoDB" id="1661999at2"/>
<sequence>MIQGILILLTFIVVAALMMAKKLPTLVALPLMAVVIGLIAGVPLIAKDDQGVATGLLDGVFEGGTVKMASAIIAVVFGAWLGQLMNRTGVTETIIKKSAELGGGRPLVVTLIMAVATALLFTTLSGLGSIIMVGSIVLPILISVGIPAASAACVFLMSFTTGLALNVANWQVFAKLFSLDIAVVQGFEFYLAAATGVATVVFILVEFARNGIKFAFSAPAPSPAGPSSDTRALKGVTGALAMLTPLIPIVLVAALKLPVTVAFTIGIVWCLVFTARGFSRAMNTLAKTCYDGITDAGPAVILMVGIGILFLSVTHPKVKEVLDPILLAVVPSGRWAYILFFIVLAPLALYRGPMNMFGLGSGIAALITGLGTMNPLAVMAAFLSAERIQAGADPTNTQNVWTANFCEVDVNTCTKRILPYLWAVSAIGVLLGAFLYF</sequence>
<dbReference type="AlphaFoldDB" id="A0A1D8B2Y7"/>